<dbReference type="OrthoDB" id="251770at2759"/>
<feature type="region of interest" description="Disordered" evidence="1">
    <location>
        <begin position="466"/>
        <end position="492"/>
    </location>
</feature>
<feature type="region of interest" description="Disordered" evidence="1">
    <location>
        <begin position="782"/>
        <end position="803"/>
    </location>
</feature>
<feature type="region of interest" description="Disordered" evidence="1">
    <location>
        <begin position="340"/>
        <end position="381"/>
    </location>
</feature>
<dbReference type="Proteomes" id="UP001055712">
    <property type="component" value="Unassembled WGS sequence"/>
</dbReference>
<feature type="compositionally biased region" description="Polar residues" evidence="1">
    <location>
        <begin position="685"/>
        <end position="708"/>
    </location>
</feature>
<feature type="compositionally biased region" description="Low complexity" evidence="1">
    <location>
        <begin position="537"/>
        <end position="567"/>
    </location>
</feature>
<keyword evidence="4" id="KW-1185">Reference proteome</keyword>
<dbReference type="InterPro" id="IPR001357">
    <property type="entry name" value="BRCT_dom"/>
</dbReference>
<organism evidence="3 4">
    <name type="scientific">Chlorella vulgaris</name>
    <name type="common">Green alga</name>
    <dbReference type="NCBI Taxonomy" id="3077"/>
    <lineage>
        <taxon>Eukaryota</taxon>
        <taxon>Viridiplantae</taxon>
        <taxon>Chlorophyta</taxon>
        <taxon>core chlorophytes</taxon>
        <taxon>Trebouxiophyceae</taxon>
        <taxon>Chlorellales</taxon>
        <taxon>Chlorellaceae</taxon>
        <taxon>Chlorella clade</taxon>
        <taxon>Chlorella</taxon>
    </lineage>
</organism>
<feature type="domain" description="BRCT" evidence="2">
    <location>
        <begin position="804"/>
        <end position="883"/>
    </location>
</feature>
<dbReference type="PANTHER" id="PTHR47576:SF2">
    <property type="entry name" value="BRCT DOMAIN DNA REPAIR PROTEIN-RELATED"/>
    <property type="match status" value="1"/>
</dbReference>
<dbReference type="SUPFAM" id="SSF52113">
    <property type="entry name" value="BRCT domain"/>
    <property type="match status" value="2"/>
</dbReference>
<dbReference type="PANTHER" id="PTHR47576">
    <property type="entry name" value="BRCT DOMAIN DNA REPAIR PROTEIN-RELATED"/>
    <property type="match status" value="1"/>
</dbReference>
<feature type="region of interest" description="Disordered" evidence="1">
    <location>
        <begin position="899"/>
        <end position="932"/>
    </location>
</feature>
<feature type="compositionally biased region" description="Low complexity" evidence="1">
    <location>
        <begin position="672"/>
        <end position="684"/>
    </location>
</feature>
<name>A0A9D4TW03_CHLVU</name>
<dbReference type="SMART" id="SM00292">
    <property type="entry name" value="BRCT"/>
    <property type="match status" value="1"/>
</dbReference>
<feature type="domain" description="BRCT" evidence="2">
    <location>
        <begin position="1"/>
        <end position="65"/>
    </location>
</feature>
<gene>
    <name evidence="3" type="ORF">D9Q98_002243</name>
</gene>
<feature type="compositionally biased region" description="Low complexity" evidence="1">
    <location>
        <begin position="363"/>
        <end position="379"/>
    </location>
</feature>
<evidence type="ECO:0000259" key="2">
    <source>
        <dbReference type="PROSITE" id="PS50172"/>
    </source>
</evidence>
<dbReference type="InterPro" id="IPR036420">
    <property type="entry name" value="BRCT_dom_sf"/>
</dbReference>
<feature type="compositionally biased region" description="Low complexity" evidence="1">
    <location>
        <begin position="472"/>
        <end position="485"/>
    </location>
</feature>
<dbReference type="Gene3D" id="3.40.50.10190">
    <property type="entry name" value="BRCT domain"/>
    <property type="match status" value="2"/>
</dbReference>
<reference evidence="3" key="1">
    <citation type="journal article" date="2019" name="Plant J.">
        <title>Chlorella vulgaris genome assembly and annotation reveals the molecular basis for metabolic acclimation to high light conditions.</title>
        <authorList>
            <person name="Cecchin M."/>
            <person name="Marcolungo L."/>
            <person name="Rossato M."/>
            <person name="Girolomoni L."/>
            <person name="Cosentino E."/>
            <person name="Cuine S."/>
            <person name="Li-Beisson Y."/>
            <person name="Delledonne M."/>
            <person name="Ballottari M."/>
        </authorList>
    </citation>
    <scope>NUCLEOTIDE SEQUENCE</scope>
    <source>
        <strain evidence="3">211/11P</strain>
    </source>
</reference>
<accession>A0A9D4TW03</accession>
<protein>
    <recommendedName>
        <fullName evidence="2">BRCT domain-containing protein</fullName>
    </recommendedName>
</protein>
<evidence type="ECO:0000313" key="3">
    <source>
        <dbReference type="EMBL" id="KAI3436188.1"/>
    </source>
</evidence>
<feature type="region of interest" description="Disordered" evidence="1">
    <location>
        <begin position="624"/>
        <end position="645"/>
    </location>
</feature>
<reference evidence="3" key="2">
    <citation type="submission" date="2020-11" db="EMBL/GenBank/DDBJ databases">
        <authorList>
            <person name="Cecchin M."/>
            <person name="Marcolungo L."/>
            <person name="Rossato M."/>
            <person name="Girolomoni L."/>
            <person name="Cosentino E."/>
            <person name="Cuine S."/>
            <person name="Li-Beisson Y."/>
            <person name="Delledonne M."/>
            <person name="Ballottari M."/>
        </authorList>
    </citation>
    <scope>NUCLEOTIDE SEQUENCE</scope>
    <source>
        <strain evidence="3">211/11P</strain>
        <tissue evidence="3">Whole cell</tissue>
    </source>
</reference>
<evidence type="ECO:0000256" key="1">
    <source>
        <dbReference type="SAM" id="MobiDB-lite"/>
    </source>
</evidence>
<feature type="region of interest" description="Disordered" evidence="1">
    <location>
        <begin position="667"/>
        <end position="709"/>
    </location>
</feature>
<dbReference type="Pfam" id="PF00533">
    <property type="entry name" value="BRCT"/>
    <property type="match status" value="1"/>
</dbReference>
<feature type="region of interest" description="Disordered" evidence="1">
    <location>
        <begin position="506"/>
        <end position="567"/>
    </location>
</feature>
<sequence>MGQPAGWAVGVTLVVTALPREQRVEVKEMIQQAGGRSGGLQIVDLSWVLRCAEARRRLDEASFLLPADLLAAATAAAVKEPAPATAVHEPMRGSWAGSKANGGSMLADTALSHDVQRQQRQPVHLRASCISRPLGSFSRKQPQPAAASLQTQLPSVNHSMPHSVHWGQANAAGTAGEVTQASSTRSAAAAGSAKAVLPSGDEMRQRQTAAAIGAAMGGCAPEQDYSRLPMTQAGFMPATDLLQQLHASTLASFQPQPSLAAGAGAPTPGAAGAVPAMLFQHYGATAHRSGFELQQAVRIWPRLPAQSADDLQAVPSGQRQPQEEQQWLGEARAVSGAAFAASTGGDEPCAAARSSQPDRCSKQQQQVQRQSQQEQQYRQGSALSTADLLEQLRRSATSSSMPQTAAEHTGSAGQQLQIAASCTAPPTTEVLLQRAAPGAPATVVQPQRQPTMATADLLIQLRASRAQDNARGDGQPLQQPQQGMDGTRREEALSTEALLRQLRTSMPKPAACTHQQASCGAGEQPPVSAVPASRTSAVPAAQLAAKAPHQQQQKPQQRPPLQQVQVQVQAPALESSLAREQPEAGRHSVSTADLLQQLLQQRQQEEQQRQEGRRETMVEAMDPAPADASLGPSPGSSSPAAAAVPASSGAGASLLLQMQQLAQQDSFTPLKQQQQRQRQRQQQQASPCAKQQLSPQRAASTGTLTLSGGRQPAASAAATAAVAAALAPLSPSTALAAVIGGSNKLECLCAPDAALTGNLEQGSAQAHSGSCRLAPAVEAASSRHSPPQLAAQGPGSQVSESGSGGGGLFAGILAILDPELPFEERQRVSALLEQGGGRVASSGALCRDTTHVVCLPEAALKWLAMGVGIVSPQWLLQSLRSGRQQRCLTLSADASRFLPAAPPATPAIPSPSEQPPSGHAGGGARERQDWPSLSSELLSCKQARQEMLEQLAPTADGAAGSGCGHGCASQPAQAPAAAHQQAALPAQLLTGLLWSVLDPPSAARLEGQQPRHQPAMPLADMCGDDELVIPDSEEEEEAEAEEKHEEEEDLFCISASQTAVQHLIQQAAASASEHGSSLPAAAAGPCDDRSWPTDVVLRGVGHLTLLLPRDARGDLGLDTLSVSLGPRTAGGGCSQPRQLTAAELLQLLHDYYCEEISSKEQLHLLQRFPAAQAVVHTLRPAFLELAAVPRGSLLGPRCSFEGLRKATRDPAGAVYELQLGS</sequence>
<evidence type="ECO:0000313" key="4">
    <source>
        <dbReference type="Proteomes" id="UP001055712"/>
    </source>
</evidence>
<feature type="compositionally biased region" description="Pro residues" evidence="1">
    <location>
        <begin position="900"/>
        <end position="914"/>
    </location>
</feature>
<dbReference type="AlphaFoldDB" id="A0A9D4TW03"/>
<proteinExistence type="predicted"/>
<dbReference type="PROSITE" id="PS50172">
    <property type="entry name" value="BRCT"/>
    <property type="match status" value="2"/>
</dbReference>
<dbReference type="EMBL" id="SIDB01000002">
    <property type="protein sequence ID" value="KAI3436188.1"/>
    <property type="molecule type" value="Genomic_DNA"/>
</dbReference>
<comment type="caution">
    <text evidence="3">The sequence shown here is derived from an EMBL/GenBank/DDBJ whole genome shotgun (WGS) entry which is preliminary data.</text>
</comment>